<reference evidence="3" key="3">
    <citation type="submission" date="2025-08" db="UniProtKB">
        <authorList>
            <consortium name="RefSeq"/>
        </authorList>
    </citation>
    <scope>IDENTIFICATION</scope>
    <source>
        <tissue evidence="3">Whole organism</tissue>
    </source>
</reference>
<gene>
    <name evidence="3" type="primary">LOC108610492</name>
</gene>
<dbReference type="InterPro" id="IPR036047">
    <property type="entry name" value="F-box-like_dom_sf"/>
</dbReference>
<dbReference type="Proteomes" id="UP000694904">
    <property type="component" value="Chromosome 2"/>
</dbReference>
<name>A0ABM1NT34_DROAR</name>
<proteinExistence type="predicted"/>
<dbReference type="InterPro" id="IPR032675">
    <property type="entry name" value="LRR_dom_sf"/>
</dbReference>
<dbReference type="GeneID" id="108610492"/>
<dbReference type="RefSeq" id="XP_017858120.1">
    <property type="nucleotide sequence ID" value="XM_018002631.1"/>
</dbReference>
<evidence type="ECO:0000313" key="2">
    <source>
        <dbReference type="Proteomes" id="UP000694904"/>
    </source>
</evidence>
<keyword evidence="2" id="KW-1185">Reference proteome</keyword>
<evidence type="ECO:0000259" key="1">
    <source>
        <dbReference type="PROSITE" id="PS50181"/>
    </source>
</evidence>
<dbReference type="SUPFAM" id="SSF81383">
    <property type="entry name" value="F-box domain"/>
    <property type="match status" value="1"/>
</dbReference>
<reference evidence="2" key="2">
    <citation type="journal article" date="2016" name="G3 (Bethesda)">
        <title>Genome Evolution in Three Species of Cactophilic Drosophila.</title>
        <authorList>
            <person name="Sanchez-Flores A."/>
            <person name="Penazola F."/>
            <person name="Carpinteyro-Ponce J."/>
            <person name="Nazario-Yepiz N."/>
            <person name="Abreu-Goodger C."/>
            <person name="Machado C.A."/>
            <person name="Markow T.A."/>
        </authorList>
    </citation>
    <scope>NUCLEOTIDE SEQUENCE [LARGE SCALE GENOMIC DNA]</scope>
</reference>
<reference evidence="2" key="1">
    <citation type="journal article" date="1997" name="Nucleic Acids Res.">
        <title>tRNAscan-SE: a program for improved detection of transfer RNA genes in genomic sequence.</title>
        <authorList>
            <person name="Lowe T.M."/>
            <person name="Eddy S.R."/>
        </authorList>
    </citation>
    <scope>NUCLEOTIDE SEQUENCE [LARGE SCALE GENOMIC DNA]</scope>
</reference>
<dbReference type="Gene3D" id="3.80.10.10">
    <property type="entry name" value="Ribonuclease Inhibitor"/>
    <property type="match status" value="1"/>
</dbReference>
<protein>
    <submittedName>
        <fullName evidence="3">Uncharacterized protein LOC108610492</fullName>
    </submittedName>
</protein>
<organism evidence="2 3">
    <name type="scientific">Drosophila arizonae</name>
    <name type="common">Fruit fly</name>
    <dbReference type="NCBI Taxonomy" id="7263"/>
    <lineage>
        <taxon>Eukaryota</taxon>
        <taxon>Metazoa</taxon>
        <taxon>Ecdysozoa</taxon>
        <taxon>Arthropoda</taxon>
        <taxon>Hexapoda</taxon>
        <taxon>Insecta</taxon>
        <taxon>Pterygota</taxon>
        <taxon>Neoptera</taxon>
        <taxon>Endopterygota</taxon>
        <taxon>Diptera</taxon>
        <taxon>Brachycera</taxon>
        <taxon>Muscomorpha</taxon>
        <taxon>Ephydroidea</taxon>
        <taxon>Drosophilidae</taxon>
        <taxon>Drosophila</taxon>
    </lineage>
</organism>
<dbReference type="PROSITE" id="PS50181">
    <property type="entry name" value="FBOX"/>
    <property type="match status" value="1"/>
</dbReference>
<sequence>MDSMQILDMPDDCLIRIFGHLDLINQCNLANTCPRFGHIYDCAFSKRFRCFSWNEPMHSWTTPQVENFFKLNGHKMRMLAVSDVKEGEREPLICKAQQMINVCCYLKNLRSLILSIDYRVTCIIIQICKHMQKLENFVIDCESHPNYEFLVLLPCIRSLDINYYVDPNCKLLQRFAQLRPHALHHLRLGTEIPLEHRGYIAKMRALELLNVYRPCYHFLNSVILQLPNLRVLSISSGHHLRWTDFKHLVIQLKFLSTMYIIQCNQVGDEFILFVVQYLKEEIRQSISCRQLPFYVALYETSVTEGMRENELIKSSDSIIKLVSQSRRTAF</sequence>
<accession>A0ABM1NT34</accession>
<dbReference type="InterPro" id="IPR001810">
    <property type="entry name" value="F-box_dom"/>
</dbReference>
<feature type="domain" description="F-box" evidence="1">
    <location>
        <begin position="3"/>
        <end position="51"/>
    </location>
</feature>
<dbReference type="Pfam" id="PF00646">
    <property type="entry name" value="F-box"/>
    <property type="match status" value="1"/>
</dbReference>
<evidence type="ECO:0000313" key="3">
    <source>
        <dbReference type="RefSeq" id="XP_017858120.1"/>
    </source>
</evidence>
<dbReference type="SUPFAM" id="SSF52047">
    <property type="entry name" value="RNI-like"/>
    <property type="match status" value="1"/>
</dbReference>